<comment type="cofactor">
    <cofactor evidence="1">
        <name>Zn(2+)</name>
        <dbReference type="ChEBI" id="CHEBI:29105"/>
    </cofactor>
</comment>
<dbReference type="PANTHER" id="PTHR22726">
    <property type="entry name" value="METALLOENDOPEPTIDASE OMA1"/>
    <property type="match status" value="1"/>
</dbReference>
<evidence type="ECO:0000256" key="4">
    <source>
        <dbReference type="ARBA" id="ARBA00022801"/>
    </source>
</evidence>
<evidence type="ECO:0000256" key="5">
    <source>
        <dbReference type="ARBA" id="ARBA00022833"/>
    </source>
</evidence>
<dbReference type="InterPro" id="IPR001915">
    <property type="entry name" value="Peptidase_M48"/>
</dbReference>
<gene>
    <name evidence="8" type="ORF">CU669_19095</name>
</gene>
<keyword evidence="2" id="KW-0645">Protease</keyword>
<dbReference type="PANTHER" id="PTHR22726:SF1">
    <property type="entry name" value="METALLOENDOPEPTIDASE OMA1, MITOCHONDRIAL"/>
    <property type="match status" value="1"/>
</dbReference>
<dbReference type="Proteomes" id="UP000251075">
    <property type="component" value="Unassembled WGS sequence"/>
</dbReference>
<sequence length="472" mass="51702">MNAVTKWLLPGIALAAMALLLVSGLEKEHRAEGGTDGALIKDRWRLRMTSVQVAEEVSAEGYIQRLREYHARHVLDSDAYMTELVGSVAESLIVAAKDLYPQTTDWAWEWHLADTGEINAYCMPGGRIIVLSGLLSDQLLGDDRDMLATILAHEVSHAILQHTRESMGRGWLAQGLAWTMAKSLKIGALREQEMVNGLKLAFLDPKSRILEAEADVLGLELMSRAGFDPAKAVATWERMADRTNTNTQGVMAQRAMAFLSDHPSDSDRLARMKALQPKAAPLAAKGKHWDWTVQGISDQQADILEKVAGAFGLGTNRLAITERMDVVKLVAQVEGIHPRQAAEEMDKAMWETGLSQGGAIQMGLTAMVRGVGGWARLERINAAWMKSGSSHALYQDPAQITRLNLSEDDRGQALSGMKRVEAYLSSGQFIVRLWRDVASELGKTRPKAAEVIRNWLQTGAGDTASSNGRTGQ</sequence>
<dbReference type="RefSeq" id="WP_112147192.1">
    <property type="nucleotide sequence ID" value="NZ_PGTO01000027.1"/>
</dbReference>
<evidence type="ECO:0000313" key="8">
    <source>
        <dbReference type="EMBL" id="RAU20276.1"/>
    </source>
</evidence>
<dbReference type="GO" id="GO:0004222">
    <property type="term" value="F:metalloendopeptidase activity"/>
    <property type="evidence" value="ECO:0007669"/>
    <property type="project" value="InterPro"/>
</dbReference>
<evidence type="ECO:0000259" key="7">
    <source>
        <dbReference type="Pfam" id="PF01435"/>
    </source>
</evidence>
<protein>
    <recommendedName>
        <fullName evidence="7">Peptidase M48 domain-containing protein</fullName>
    </recommendedName>
</protein>
<dbReference type="AlphaFoldDB" id="A0A364NT81"/>
<dbReference type="Gene3D" id="3.30.2010.10">
    <property type="entry name" value="Metalloproteases ('zincins'), catalytic domain"/>
    <property type="match status" value="1"/>
</dbReference>
<keyword evidence="9" id="KW-1185">Reference proteome</keyword>
<comment type="caution">
    <text evidence="8">The sequence shown here is derived from an EMBL/GenBank/DDBJ whole genome shotgun (WGS) entry which is preliminary data.</text>
</comment>
<evidence type="ECO:0000256" key="6">
    <source>
        <dbReference type="ARBA" id="ARBA00023049"/>
    </source>
</evidence>
<proteinExistence type="predicted"/>
<reference evidence="8 9" key="1">
    <citation type="submission" date="2017-11" db="EMBL/GenBank/DDBJ databases">
        <title>Draft genome sequence of magnetotactic bacterium Magnetospirillum kuznetsovii LBB-42.</title>
        <authorList>
            <person name="Grouzdev D.S."/>
            <person name="Rysina M.S."/>
            <person name="Baslerov R.V."/>
            <person name="Koziaeva V."/>
        </authorList>
    </citation>
    <scope>NUCLEOTIDE SEQUENCE [LARGE SCALE GENOMIC DNA]</scope>
    <source>
        <strain evidence="8 9">LBB-42</strain>
    </source>
</reference>
<keyword evidence="6" id="KW-0482">Metalloprotease</keyword>
<keyword evidence="3" id="KW-0479">Metal-binding</keyword>
<organism evidence="8 9">
    <name type="scientific">Paramagnetospirillum kuznetsovii</name>
    <dbReference type="NCBI Taxonomy" id="2053833"/>
    <lineage>
        <taxon>Bacteria</taxon>
        <taxon>Pseudomonadati</taxon>
        <taxon>Pseudomonadota</taxon>
        <taxon>Alphaproteobacteria</taxon>
        <taxon>Rhodospirillales</taxon>
        <taxon>Magnetospirillaceae</taxon>
        <taxon>Paramagnetospirillum</taxon>
    </lineage>
</organism>
<evidence type="ECO:0000313" key="9">
    <source>
        <dbReference type="Proteomes" id="UP000251075"/>
    </source>
</evidence>
<dbReference type="InterPro" id="IPR051156">
    <property type="entry name" value="Mito/Outer_Membr_Metalloprot"/>
</dbReference>
<feature type="domain" description="Peptidase M48" evidence="7">
    <location>
        <begin position="100"/>
        <end position="274"/>
    </location>
</feature>
<keyword evidence="5" id="KW-0862">Zinc</keyword>
<dbReference type="CDD" id="cd07331">
    <property type="entry name" value="M48C_Oma1_like"/>
    <property type="match status" value="1"/>
</dbReference>
<keyword evidence="4" id="KW-0378">Hydrolase</keyword>
<dbReference type="Pfam" id="PF01435">
    <property type="entry name" value="Peptidase_M48"/>
    <property type="match status" value="1"/>
</dbReference>
<dbReference type="GO" id="GO:0016020">
    <property type="term" value="C:membrane"/>
    <property type="evidence" value="ECO:0007669"/>
    <property type="project" value="TreeGrafter"/>
</dbReference>
<accession>A0A364NT81</accession>
<dbReference type="GO" id="GO:0051603">
    <property type="term" value="P:proteolysis involved in protein catabolic process"/>
    <property type="evidence" value="ECO:0007669"/>
    <property type="project" value="TreeGrafter"/>
</dbReference>
<name>A0A364NT81_9PROT</name>
<evidence type="ECO:0000256" key="1">
    <source>
        <dbReference type="ARBA" id="ARBA00001947"/>
    </source>
</evidence>
<dbReference type="GO" id="GO:0046872">
    <property type="term" value="F:metal ion binding"/>
    <property type="evidence" value="ECO:0007669"/>
    <property type="project" value="UniProtKB-KW"/>
</dbReference>
<dbReference type="OrthoDB" id="9810445at2"/>
<evidence type="ECO:0000256" key="3">
    <source>
        <dbReference type="ARBA" id="ARBA00022723"/>
    </source>
</evidence>
<evidence type="ECO:0000256" key="2">
    <source>
        <dbReference type="ARBA" id="ARBA00022670"/>
    </source>
</evidence>
<dbReference type="EMBL" id="PGTO01000027">
    <property type="protein sequence ID" value="RAU20276.1"/>
    <property type="molecule type" value="Genomic_DNA"/>
</dbReference>